<protein>
    <recommendedName>
        <fullName evidence="1">DNA (cytosine-5-)-methyltransferase</fullName>
        <ecNumber evidence="1">2.1.1.37</ecNumber>
    </recommendedName>
</protein>
<dbReference type="InterPro" id="IPR050390">
    <property type="entry name" value="C5-Methyltransferase"/>
</dbReference>
<evidence type="ECO:0000313" key="7">
    <source>
        <dbReference type="Proteomes" id="UP000281564"/>
    </source>
</evidence>
<dbReference type="InterPro" id="IPR018117">
    <property type="entry name" value="C5_DNA_meth_AS"/>
</dbReference>
<dbReference type="PROSITE" id="PS51679">
    <property type="entry name" value="SAM_MT_C5"/>
    <property type="match status" value="1"/>
</dbReference>
<comment type="similarity">
    <text evidence="5">Belongs to the class I-like SAM-binding methyltransferase superfamily. C5-methyltransferase family.</text>
</comment>
<evidence type="ECO:0000256" key="5">
    <source>
        <dbReference type="RuleBase" id="RU000416"/>
    </source>
</evidence>
<dbReference type="Gene3D" id="3.40.50.150">
    <property type="entry name" value="Vaccinia Virus protein VP39"/>
    <property type="match status" value="1"/>
</dbReference>
<evidence type="ECO:0000256" key="4">
    <source>
        <dbReference type="ARBA" id="ARBA00022691"/>
    </source>
</evidence>
<dbReference type="RefSeq" id="WP_120084346.1">
    <property type="nucleotide sequence ID" value="NZ_QMDW01000008.1"/>
</dbReference>
<dbReference type="PANTHER" id="PTHR10629">
    <property type="entry name" value="CYTOSINE-SPECIFIC METHYLTRANSFERASE"/>
    <property type="match status" value="1"/>
</dbReference>
<gene>
    <name evidence="6" type="ORF">DP106_07125</name>
</gene>
<dbReference type="GO" id="GO:0044027">
    <property type="term" value="P:negative regulation of gene expression via chromosomal CpG island methylation"/>
    <property type="evidence" value="ECO:0007669"/>
    <property type="project" value="TreeGrafter"/>
</dbReference>
<dbReference type="SUPFAM" id="SSF53335">
    <property type="entry name" value="S-adenosyl-L-methionine-dependent methyltransferases"/>
    <property type="match status" value="1"/>
</dbReference>
<evidence type="ECO:0000313" key="6">
    <source>
        <dbReference type="EMBL" id="RJX49874.1"/>
    </source>
</evidence>
<reference evidence="6 7" key="1">
    <citation type="submission" date="2018-06" db="EMBL/GenBank/DDBJ databases">
        <title>Halonotius sp. F13-13 a new haloarchaeeon isolated from a solar saltern from Isla Cristina, Huelva, Spain.</title>
        <authorList>
            <person name="Duran-Viseras A."/>
            <person name="Sanchez-Porro C."/>
            <person name="Ventosa A."/>
        </authorList>
    </citation>
    <scope>NUCLEOTIDE SEQUENCE [LARGE SCALE GENOMIC DNA]</scope>
    <source>
        <strain evidence="6 7">CECT 7525</strain>
    </source>
</reference>
<dbReference type="PANTHER" id="PTHR10629:SF52">
    <property type="entry name" value="DNA (CYTOSINE-5)-METHYLTRANSFERASE 1"/>
    <property type="match status" value="1"/>
</dbReference>
<dbReference type="EMBL" id="QMDW01000008">
    <property type="protein sequence ID" value="RJX49874.1"/>
    <property type="molecule type" value="Genomic_DNA"/>
</dbReference>
<dbReference type="AlphaFoldDB" id="A0A3A6Q7G8"/>
<sequence length="456" mass="49920">MNAVDLFCGAGGFSAGLEAAGIEVEYGVDIADHALATFEANHAATAITHDLSDGLPAELSEQDVDIVFGSPPCKGFSDARGERSLDDERNQLVFSFIQAVEQLQPRYVLMENVAGMTTISDAFLDAINSEYDATGYTVAWETLNAADFGVPQTRKRVIYCGVRNDLPADPSLPEGPYTEHSDGQQTLTGEPVQRWTTVADALADLPEPTETGEVDLPPLSEFPDNAYLQQIRDGADTTRNHVAKAPASDADTQHIVAELNPGEMYRSSRFGDRYRQVWELLAHRFSDTEQAVLEFIARHRSRKAFRMSGKSVGAVPDNLIADHLDADDAAVQSALTRLHDDGWLRTDEDGDILGYDLNTKSGIRPRYMRLDPDGQSNTILTTDFVPRDKLHPTKNRGLSLREGARIQSFPDCFEFRGSFDEIATQIGNAVPPLLAKHLGSHLKQLAASDSEATVVD</sequence>
<dbReference type="OrthoDB" id="5033at2157"/>
<dbReference type="NCBIfam" id="TIGR00675">
    <property type="entry name" value="dcm"/>
    <property type="match status" value="1"/>
</dbReference>
<keyword evidence="2" id="KW-0489">Methyltransferase</keyword>
<evidence type="ECO:0000256" key="3">
    <source>
        <dbReference type="ARBA" id="ARBA00022679"/>
    </source>
</evidence>
<dbReference type="GO" id="GO:0032259">
    <property type="term" value="P:methylation"/>
    <property type="evidence" value="ECO:0007669"/>
    <property type="project" value="UniProtKB-KW"/>
</dbReference>
<evidence type="ECO:0000256" key="2">
    <source>
        <dbReference type="ARBA" id="ARBA00022603"/>
    </source>
</evidence>
<keyword evidence="3" id="KW-0808">Transferase</keyword>
<dbReference type="Gene3D" id="3.90.120.10">
    <property type="entry name" value="DNA Methylase, subunit A, domain 2"/>
    <property type="match status" value="1"/>
</dbReference>
<evidence type="ECO:0000256" key="1">
    <source>
        <dbReference type="ARBA" id="ARBA00011975"/>
    </source>
</evidence>
<name>A0A3A6Q7G8_9EURY</name>
<dbReference type="PRINTS" id="PR00105">
    <property type="entry name" value="C5METTRFRASE"/>
</dbReference>
<dbReference type="EC" id="2.1.1.37" evidence="1"/>
<dbReference type="InterPro" id="IPR029063">
    <property type="entry name" value="SAM-dependent_MTases_sf"/>
</dbReference>
<dbReference type="Proteomes" id="UP000281564">
    <property type="component" value="Unassembled WGS sequence"/>
</dbReference>
<comment type="caution">
    <text evidence="6">The sequence shown here is derived from an EMBL/GenBank/DDBJ whole genome shotgun (WGS) entry which is preliminary data.</text>
</comment>
<keyword evidence="4" id="KW-0949">S-adenosyl-L-methionine</keyword>
<accession>A0A3A6Q7G8</accession>
<dbReference type="Pfam" id="PF00145">
    <property type="entry name" value="DNA_methylase"/>
    <property type="match status" value="1"/>
</dbReference>
<dbReference type="GO" id="GO:0003886">
    <property type="term" value="F:DNA (cytosine-5-)-methyltransferase activity"/>
    <property type="evidence" value="ECO:0007669"/>
    <property type="project" value="UniProtKB-EC"/>
</dbReference>
<keyword evidence="7" id="KW-1185">Reference proteome</keyword>
<dbReference type="InterPro" id="IPR001525">
    <property type="entry name" value="C5_MeTfrase"/>
</dbReference>
<dbReference type="GO" id="GO:0003677">
    <property type="term" value="F:DNA binding"/>
    <property type="evidence" value="ECO:0007669"/>
    <property type="project" value="TreeGrafter"/>
</dbReference>
<organism evidence="6 7">
    <name type="scientific">Halonotius pteroides</name>
    <dbReference type="NCBI Taxonomy" id="268735"/>
    <lineage>
        <taxon>Archaea</taxon>
        <taxon>Methanobacteriati</taxon>
        <taxon>Methanobacteriota</taxon>
        <taxon>Stenosarchaea group</taxon>
        <taxon>Halobacteria</taxon>
        <taxon>Halobacteriales</taxon>
        <taxon>Haloferacaceae</taxon>
        <taxon>Halonotius</taxon>
    </lineage>
</organism>
<dbReference type="PROSITE" id="PS00094">
    <property type="entry name" value="C5_MTASE_1"/>
    <property type="match status" value="1"/>
</dbReference>
<proteinExistence type="inferred from homology"/>
<dbReference type="PROSITE" id="PS00095">
    <property type="entry name" value="C5_MTASE_2"/>
    <property type="match status" value="1"/>
</dbReference>
<dbReference type="InterPro" id="IPR031303">
    <property type="entry name" value="C5_meth_CS"/>
</dbReference>